<dbReference type="Pfam" id="PF01083">
    <property type="entry name" value="Cutinase"/>
    <property type="match status" value="1"/>
</dbReference>
<dbReference type="InterPro" id="IPR029058">
    <property type="entry name" value="AB_hydrolase_fold"/>
</dbReference>
<dbReference type="InterPro" id="IPR043580">
    <property type="entry name" value="CUTINASE_1"/>
</dbReference>
<dbReference type="PANTHER" id="PTHR33630">
    <property type="entry name" value="CUTINASE RV1984C-RELATED-RELATED"/>
    <property type="match status" value="1"/>
</dbReference>
<evidence type="ECO:0000313" key="10">
    <source>
        <dbReference type="Proteomes" id="UP000178953"/>
    </source>
</evidence>
<keyword evidence="7" id="KW-1015">Disulfide bond</keyword>
<proteinExistence type="inferred from homology"/>
<dbReference type="SMART" id="SM01110">
    <property type="entry name" value="Cutinase"/>
    <property type="match status" value="1"/>
</dbReference>
<dbReference type="EC" id="3.1.1.-" evidence="8"/>
<dbReference type="GO" id="GO:0005576">
    <property type="term" value="C:extracellular region"/>
    <property type="evidence" value="ECO:0007669"/>
    <property type="project" value="UniProtKB-SubCell"/>
</dbReference>
<keyword evidence="3 8" id="KW-0719">Serine esterase</keyword>
<evidence type="ECO:0000256" key="5">
    <source>
        <dbReference type="ARBA" id="ARBA00022729"/>
    </source>
</evidence>
<dbReference type="RefSeq" id="WP_070353935.1">
    <property type="nucleotide sequence ID" value="NZ_CP043474.1"/>
</dbReference>
<dbReference type="PROSITE" id="PS00155">
    <property type="entry name" value="CUTINASE_1"/>
    <property type="match status" value="1"/>
</dbReference>
<keyword evidence="6 8" id="KW-0378">Hydrolase</keyword>
<evidence type="ECO:0000256" key="2">
    <source>
        <dbReference type="ARBA" id="ARBA00007534"/>
    </source>
</evidence>
<comment type="caution">
    <text evidence="9">The sequence shown here is derived from an EMBL/GenBank/DDBJ whole genome shotgun (WGS) entry which is preliminary data.</text>
</comment>
<dbReference type="Proteomes" id="UP000178953">
    <property type="component" value="Unassembled WGS sequence"/>
</dbReference>
<evidence type="ECO:0000256" key="4">
    <source>
        <dbReference type="ARBA" id="ARBA00022525"/>
    </source>
</evidence>
<evidence type="ECO:0000313" key="9">
    <source>
        <dbReference type="EMBL" id="OFJ52939.1"/>
    </source>
</evidence>
<keyword evidence="10" id="KW-1185">Reference proteome</keyword>
<evidence type="ECO:0000256" key="1">
    <source>
        <dbReference type="ARBA" id="ARBA00004613"/>
    </source>
</evidence>
<evidence type="ECO:0000256" key="8">
    <source>
        <dbReference type="RuleBase" id="RU361263"/>
    </source>
</evidence>
<organism evidence="9 10">
    <name type="scientific">Mycolicibacterium grossiae</name>
    <dbReference type="NCBI Taxonomy" id="1552759"/>
    <lineage>
        <taxon>Bacteria</taxon>
        <taxon>Bacillati</taxon>
        <taxon>Actinomycetota</taxon>
        <taxon>Actinomycetes</taxon>
        <taxon>Mycobacteriales</taxon>
        <taxon>Mycobacteriaceae</taxon>
        <taxon>Mycolicibacterium</taxon>
    </lineage>
</organism>
<keyword evidence="4 8" id="KW-0964">Secreted</keyword>
<dbReference type="AlphaFoldDB" id="A0A1E8Q4G3"/>
<dbReference type="EMBL" id="MCHX01000032">
    <property type="protein sequence ID" value="OFJ52939.1"/>
    <property type="molecule type" value="Genomic_DNA"/>
</dbReference>
<keyword evidence="5 8" id="KW-0732">Signal</keyword>
<accession>A0A1E8Q4G3</accession>
<feature type="signal peptide" evidence="8">
    <location>
        <begin position="1"/>
        <end position="31"/>
    </location>
</feature>
<dbReference type="Gene3D" id="3.40.50.1820">
    <property type="entry name" value="alpha/beta hydrolase"/>
    <property type="match status" value="1"/>
</dbReference>
<feature type="chain" id="PRO_5009362909" description="Cutinase" evidence="8">
    <location>
        <begin position="32"/>
        <end position="234"/>
    </location>
</feature>
<reference evidence="9 10" key="1">
    <citation type="submission" date="2016-09" db="EMBL/GenBank/DDBJ databases">
        <title>genome sequence of Mycobacterium sp. 739 SCH.</title>
        <authorList>
            <person name="Greninger A.L."/>
            <person name="Qin X."/>
            <person name="Jerome K."/>
            <person name="Vora S."/>
            <person name="Quinn K."/>
        </authorList>
    </citation>
    <scope>NUCLEOTIDE SEQUENCE [LARGE SCALE GENOMIC DNA]</scope>
    <source>
        <strain evidence="9 10">SCH</strain>
    </source>
</reference>
<dbReference type="SUPFAM" id="SSF53474">
    <property type="entry name" value="alpha/beta-Hydrolases"/>
    <property type="match status" value="1"/>
</dbReference>
<evidence type="ECO:0000256" key="6">
    <source>
        <dbReference type="ARBA" id="ARBA00022801"/>
    </source>
</evidence>
<gene>
    <name evidence="9" type="ORF">BEL07_15155</name>
</gene>
<dbReference type="PANTHER" id="PTHR33630:SF9">
    <property type="entry name" value="CUTINASE 4"/>
    <property type="match status" value="1"/>
</dbReference>
<comment type="similarity">
    <text evidence="2 8">Belongs to the cutinase family.</text>
</comment>
<dbReference type="GO" id="GO:0052689">
    <property type="term" value="F:carboxylic ester hydrolase activity"/>
    <property type="evidence" value="ECO:0007669"/>
    <property type="project" value="UniProtKB-KW"/>
</dbReference>
<sequence length="234" mass="23585">MKRLIRTLAVGATAVLSAVTTAMVVAPSASAEPPCPDAEVVFARGTSEAPGVGGTGQSFVDAVRAQAGARTVGVYAVNYAASSDFNNREEIARTVIDGVRDAGQRIEYMSTACPNTRIVLGGYSQGALVAGFTTSDTAPAGVPAGLVPAALPAAAADHVAAVVLFGTPSEQFLAQYDAPQLVIGPNFADKTLRLCAQGDTICDGGFTGAPTVAHALYGVNGQVNEGAAFAVGRL</sequence>
<dbReference type="InterPro" id="IPR000675">
    <property type="entry name" value="Cutinase/axe"/>
</dbReference>
<comment type="subcellular location">
    <subcellularLocation>
        <location evidence="1 8">Secreted</location>
    </subcellularLocation>
</comment>
<evidence type="ECO:0000256" key="3">
    <source>
        <dbReference type="ARBA" id="ARBA00022487"/>
    </source>
</evidence>
<comment type="function">
    <text evidence="8">Catalyzes the hydrolysis of complex carboxylic polyesters found in the cell wall of plants. Degrades cutin, a macromolecule that forms the structure of the plant cuticle.</text>
</comment>
<evidence type="ECO:0000256" key="7">
    <source>
        <dbReference type="ARBA" id="ARBA00023157"/>
    </source>
</evidence>
<name>A0A1E8Q4G3_9MYCO</name>
<protein>
    <recommendedName>
        <fullName evidence="8">Cutinase</fullName>
        <ecNumber evidence="8">3.1.1.-</ecNumber>
    </recommendedName>
</protein>